<name>G9FEM9_RUMFL</name>
<evidence type="ECO:0000313" key="7">
    <source>
        <dbReference type="EMBL" id="AEV59044.1"/>
    </source>
</evidence>
<gene>
    <name evidence="7" type="primary">scaC</name>
</gene>
<evidence type="ECO:0000256" key="5">
    <source>
        <dbReference type="SAM" id="SignalP"/>
    </source>
</evidence>
<evidence type="ECO:0000256" key="2">
    <source>
        <dbReference type="ARBA" id="ARBA00022525"/>
    </source>
</evidence>
<dbReference type="CDD" id="cd08548">
    <property type="entry name" value="Type_I_cohesin_like"/>
    <property type="match status" value="1"/>
</dbReference>
<dbReference type="GO" id="GO:0030246">
    <property type="term" value="F:carbohydrate binding"/>
    <property type="evidence" value="ECO:0007669"/>
    <property type="project" value="InterPro"/>
</dbReference>
<dbReference type="AlphaFoldDB" id="G9FEM9"/>
<evidence type="ECO:0000259" key="6">
    <source>
        <dbReference type="Pfam" id="PF00963"/>
    </source>
</evidence>
<dbReference type="InterPro" id="IPR002102">
    <property type="entry name" value="Cohesin_dom"/>
</dbReference>
<feature type="domain" description="Cohesin" evidence="6">
    <location>
        <begin position="33"/>
        <end position="153"/>
    </location>
</feature>
<proteinExistence type="predicted"/>
<dbReference type="EMBL" id="JN109879">
    <property type="protein sequence ID" value="AEV59044.1"/>
    <property type="molecule type" value="Genomic_DNA"/>
</dbReference>
<reference evidence="7" key="1">
    <citation type="journal article" date="2011" name="PLoS ONE">
        <title>Cellulosomics, a Gene-Centric Approach to Investigating the Intraspecific Diversity and Adaptation of Ruminococcus flavefaciens within the Rumen.</title>
        <authorList>
            <person name="Brulc J.M."/>
            <person name="Yeoman C.J."/>
            <person name="Wilson M.K."/>
            <person name="Berg Miller M.E."/>
            <person name="Jeraldo P."/>
            <person name="Jindou S."/>
            <person name="Goldenfeld N."/>
            <person name="Flint H.J."/>
            <person name="Lamed R."/>
            <person name="Borovok I."/>
            <person name="Vodovnik M."/>
            <person name="Nelson K.E."/>
            <person name="Bayer E.A."/>
            <person name="White B.A."/>
        </authorList>
    </citation>
    <scope>NUCLEOTIDE SEQUENCE</scope>
    <source>
        <strain evidence="7">AJG80P648</strain>
    </source>
</reference>
<keyword evidence="5" id="KW-0732">Signal</keyword>
<comment type="subcellular location">
    <subcellularLocation>
        <location evidence="1">Secreted</location>
    </subcellularLocation>
</comment>
<organism evidence="7">
    <name type="scientific">Ruminococcus flavefaciens</name>
    <dbReference type="NCBI Taxonomy" id="1265"/>
    <lineage>
        <taxon>Bacteria</taxon>
        <taxon>Bacillati</taxon>
        <taxon>Bacillota</taxon>
        <taxon>Clostridia</taxon>
        <taxon>Eubacteriales</taxon>
        <taxon>Oscillospiraceae</taxon>
        <taxon>Ruminococcus</taxon>
    </lineage>
</organism>
<sequence>MKTKKVAVGAIAATMLSLSVCSLAPVFAAGETVQISVGKANVKAGEAFSVDVSLADIPSSGIQALDFAVTYDSSLITIDSVDAGALITGISQSGDASASLSKPFESYINSKEGYVSLIWTTAADDASYWIKGDGVFCTISGKAASGAKDGSVADLKIVPINRETYSGSGTSNSGIGCGYEKDGKPVQYSVTKNDGSVTIGTVATTTTTKQTPVVTMRGDANCDDSVDMAMLFLSCRASPTRTSMALKGSDSHHITSQGQANGDVVSDNGGKGGNGITSADASQIQKYLLGSISEL</sequence>
<dbReference type="GO" id="GO:0000272">
    <property type="term" value="P:polysaccharide catabolic process"/>
    <property type="evidence" value="ECO:0007669"/>
    <property type="project" value="InterPro"/>
</dbReference>
<keyword evidence="2" id="KW-0964">Secreted</keyword>
<accession>G9FEM9</accession>
<evidence type="ECO:0000256" key="4">
    <source>
        <dbReference type="SAM" id="MobiDB-lite"/>
    </source>
</evidence>
<dbReference type="InterPro" id="IPR008965">
    <property type="entry name" value="CBM2/CBM3_carb-bd_dom_sf"/>
</dbReference>
<dbReference type="Gene3D" id="2.60.40.680">
    <property type="match status" value="1"/>
</dbReference>
<dbReference type="GO" id="GO:0005576">
    <property type="term" value="C:extracellular region"/>
    <property type="evidence" value="ECO:0007669"/>
    <property type="project" value="UniProtKB-SubCell"/>
</dbReference>
<dbReference type="Gene3D" id="1.10.1330.10">
    <property type="entry name" value="Dockerin domain"/>
    <property type="match status" value="1"/>
</dbReference>
<protein>
    <submittedName>
        <fullName evidence="7">Scaffoldin C</fullName>
    </submittedName>
</protein>
<dbReference type="Pfam" id="PF00963">
    <property type="entry name" value="Cohesin"/>
    <property type="match status" value="1"/>
</dbReference>
<feature type="chain" id="PRO_5003522010" evidence="5">
    <location>
        <begin position="29"/>
        <end position="295"/>
    </location>
</feature>
<dbReference type="InterPro" id="IPR036439">
    <property type="entry name" value="Dockerin_dom_sf"/>
</dbReference>
<feature type="signal peptide" evidence="5">
    <location>
        <begin position="1"/>
        <end position="28"/>
    </location>
</feature>
<dbReference type="SUPFAM" id="SSF49384">
    <property type="entry name" value="Carbohydrate-binding domain"/>
    <property type="match status" value="1"/>
</dbReference>
<evidence type="ECO:0000256" key="1">
    <source>
        <dbReference type="ARBA" id="ARBA00004613"/>
    </source>
</evidence>
<feature type="region of interest" description="Disordered" evidence="4">
    <location>
        <begin position="244"/>
        <end position="277"/>
    </location>
</feature>
<keyword evidence="3" id="KW-0677">Repeat</keyword>
<evidence type="ECO:0000256" key="3">
    <source>
        <dbReference type="ARBA" id="ARBA00022737"/>
    </source>
</evidence>